<dbReference type="Proteomes" id="UP000887565">
    <property type="component" value="Unplaced"/>
</dbReference>
<reference evidence="2" key="1">
    <citation type="submission" date="2022-11" db="UniProtKB">
        <authorList>
            <consortium name="WormBaseParasite"/>
        </authorList>
    </citation>
    <scope>IDENTIFICATION</scope>
</reference>
<keyword evidence="1" id="KW-1185">Reference proteome</keyword>
<protein>
    <submittedName>
        <fullName evidence="2">Uncharacterized protein</fullName>
    </submittedName>
</protein>
<proteinExistence type="predicted"/>
<accession>A0A915IHQ3</accession>
<dbReference type="WBParaSite" id="nRc.2.0.1.t13706-RA">
    <property type="protein sequence ID" value="nRc.2.0.1.t13706-RA"/>
    <property type="gene ID" value="nRc.2.0.1.g13706"/>
</dbReference>
<name>A0A915IHQ3_ROMCU</name>
<sequence length="214" mass="23163">MVNSFAPARIIIHHPPGYPNIQELAKFSTQKFTLRVQATGSINRLPKIKALPFELFSFRSTSNLMRISSSSSSVVSRENQQKKQRTVESVSKIISQLDRTFSSSSFTYDLAILSIVDFKSAVNLSFAAGKQSLIDGPVTLTTCGLRANGSTIGSISLSPLAAYSFDSDGPLRTPSLKHELDVVFNDTKGLGQITFTIEERASVAGLITALSSDV</sequence>
<organism evidence="1 2">
    <name type="scientific">Romanomermis culicivorax</name>
    <name type="common">Nematode worm</name>
    <dbReference type="NCBI Taxonomy" id="13658"/>
    <lineage>
        <taxon>Eukaryota</taxon>
        <taxon>Metazoa</taxon>
        <taxon>Ecdysozoa</taxon>
        <taxon>Nematoda</taxon>
        <taxon>Enoplea</taxon>
        <taxon>Dorylaimia</taxon>
        <taxon>Mermithida</taxon>
        <taxon>Mermithoidea</taxon>
        <taxon>Mermithidae</taxon>
        <taxon>Romanomermis</taxon>
    </lineage>
</organism>
<dbReference type="AlphaFoldDB" id="A0A915IHQ3"/>
<evidence type="ECO:0000313" key="2">
    <source>
        <dbReference type="WBParaSite" id="nRc.2.0.1.t13706-RA"/>
    </source>
</evidence>
<evidence type="ECO:0000313" key="1">
    <source>
        <dbReference type="Proteomes" id="UP000887565"/>
    </source>
</evidence>